<evidence type="ECO:0000313" key="1">
    <source>
        <dbReference type="EMBL" id="OOY34382.1"/>
    </source>
</evidence>
<dbReference type="RefSeq" id="WP_078453304.1">
    <property type="nucleotide sequence ID" value="NZ_MPNX01000016.1"/>
</dbReference>
<accession>A0A1T2CHX9</accession>
<proteinExistence type="predicted"/>
<comment type="caution">
    <text evidence="1">The sequence shown here is derived from an EMBL/GenBank/DDBJ whole genome shotgun (WGS) entry which is preliminary data.</text>
</comment>
<protein>
    <recommendedName>
        <fullName evidence="3">Phage tail protein</fullName>
    </recommendedName>
</protein>
<evidence type="ECO:0008006" key="3">
    <source>
        <dbReference type="Google" id="ProtNLM"/>
    </source>
</evidence>
<evidence type="ECO:0000313" key="2">
    <source>
        <dbReference type="Proteomes" id="UP000190962"/>
    </source>
</evidence>
<dbReference type="AlphaFoldDB" id="A0A1T2CHX9"/>
<reference evidence="1 2" key="1">
    <citation type="submission" date="2016-11" db="EMBL/GenBank/DDBJ databases">
        <title>Mixed transmission modes and dynamic genome evolution in an obligate animal-bacterial symbiosis.</title>
        <authorList>
            <person name="Russell S.L."/>
            <person name="Corbett-Detig R.B."/>
            <person name="Cavanaugh C.M."/>
        </authorList>
    </citation>
    <scope>NUCLEOTIDE SEQUENCE [LARGE SCALE GENOMIC DNA]</scope>
    <source>
        <strain evidence="1">MA-KB16</strain>
    </source>
</reference>
<dbReference type="Proteomes" id="UP000190962">
    <property type="component" value="Unassembled WGS sequence"/>
</dbReference>
<sequence length="177" mass="19707">MLSVNIVTTPDLASWQQALTATEQQVNTAAVRALNKTARWARSHLASITAKKSNVKVGLVRNSLSVVRARPSKPSIVVGLNQKAGVIKAHKLGAARQNASGVRVAKRQFNHAFLAQMPNGHQGVFRRRSKSRLPIQEVQIVITGRLRDEMESLSEQGLMDNFERIFERELNYLMRVA</sequence>
<gene>
    <name evidence="1" type="ORF">BOV88_10200</name>
</gene>
<name>A0A1T2CHX9_SOVGS</name>
<dbReference type="Pfam" id="PF06763">
    <property type="entry name" value="Minor_tail_Z"/>
    <property type="match status" value="1"/>
</dbReference>
<dbReference type="EMBL" id="MPNX01000016">
    <property type="protein sequence ID" value="OOY34382.1"/>
    <property type="molecule type" value="Genomic_DNA"/>
</dbReference>
<dbReference type="InterPro" id="IPR010633">
    <property type="entry name" value="Phage_lambda_GpZ"/>
</dbReference>
<organism evidence="1 2">
    <name type="scientific">Solemya velum gill symbiont</name>
    <dbReference type="NCBI Taxonomy" id="2340"/>
    <lineage>
        <taxon>Bacteria</taxon>
        <taxon>Pseudomonadati</taxon>
        <taxon>Pseudomonadota</taxon>
        <taxon>Gammaproteobacteria</taxon>
        <taxon>sulfur-oxidizing symbionts</taxon>
    </lineage>
</organism>